<reference evidence="9" key="4">
    <citation type="journal article" date="2015" name="G3 (Bethesda)">
        <title>Genome sequences of three phytopathogenic species of the Magnaporthaceae family of fungi.</title>
        <authorList>
            <person name="Okagaki L.H."/>
            <person name="Nunes C.C."/>
            <person name="Sailsbery J."/>
            <person name="Clay B."/>
            <person name="Brown D."/>
            <person name="John T."/>
            <person name="Oh Y."/>
            <person name="Young N."/>
            <person name="Fitzgerald M."/>
            <person name="Haas B.J."/>
            <person name="Zeng Q."/>
            <person name="Young S."/>
            <person name="Adiconis X."/>
            <person name="Fan L."/>
            <person name="Levin J.Z."/>
            <person name="Mitchell T.K."/>
            <person name="Okubara P.A."/>
            <person name="Farman M.L."/>
            <person name="Kohn L.M."/>
            <person name="Birren B."/>
            <person name="Ma L.-J."/>
            <person name="Dean R.A."/>
        </authorList>
    </citation>
    <scope>NUCLEOTIDE SEQUENCE</scope>
    <source>
        <strain evidence="9">R3-111a-1</strain>
    </source>
</reference>
<evidence type="ECO:0000256" key="5">
    <source>
        <dbReference type="SAM" id="MobiDB-lite"/>
    </source>
</evidence>
<gene>
    <name evidence="9" type="primary">20352347</name>
    <name evidence="8" type="ORF">GGTG_11889</name>
</gene>
<keyword evidence="4 6" id="KW-0472">Membrane</keyword>
<feature type="domain" description="Major facilitator superfamily (MFS) profile" evidence="7">
    <location>
        <begin position="66"/>
        <end position="517"/>
    </location>
</feature>
<dbReference type="Pfam" id="PF07690">
    <property type="entry name" value="MFS_1"/>
    <property type="match status" value="1"/>
</dbReference>
<keyword evidence="10" id="KW-1185">Reference proteome</keyword>
<proteinExistence type="predicted"/>
<protein>
    <recommendedName>
        <fullName evidence="7">Major facilitator superfamily (MFS) profile domain-containing protein</fullName>
    </recommendedName>
</protein>
<feature type="transmembrane region" description="Helical" evidence="6">
    <location>
        <begin position="318"/>
        <end position="344"/>
    </location>
</feature>
<dbReference type="GO" id="GO:0022857">
    <property type="term" value="F:transmembrane transporter activity"/>
    <property type="evidence" value="ECO:0007669"/>
    <property type="project" value="InterPro"/>
</dbReference>
<reference evidence="9" key="5">
    <citation type="submission" date="2018-04" db="UniProtKB">
        <authorList>
            <consortium name="EnsemblFungi"/>
        </authorList>
    </citation>
    <scope>IDENTIFICATION</scope>
    <source>
        <strain evidence="9">R3-111a-1</strain>
    </source>
</reference>
<dbReference type="GO" id="GO:0005886">
    <property type="term" value="C:plasma membrane"/>
    <property type="evidence" value="ECO:0007669"/>
    <property type="project" value="TreeGrafter"/>
</dbReference>
<name>J3PEF8_GAET3</name>
<dbReference type="GeneID" id="20352347"/>
<dbReference type="Proteomes" id="UP000006039">
    <property type="component" value="Unassembled WGS sequence"/>
</dbReference>
<feature type="transmembrane region" description="Helical" evidence="6">
    <location>
        <begin position="397"/>
        <end position="417"/>
    </location>
</feature>
<evidence type="ECO:0000256" key="4">
    <source>
        <dbReference type="ARBA" id="ARBA00023136"/>
    </source>
</evidence>
<feature type="transmembrane region" description="Helical" evidence="6">
    <location>
        <begin position="220"/>
        <end position="241"/>
    </location>
</feature>
<dbReference type="Gene3D" id="1.20.1250.20">
    <property type="entry name" value="MFS general substrate transporter like domains"/>
    <property type="match status" value="2"/>
</dbReference>
<reference evidence="8" key="2">
    <citation type="submission" date="2010-07" db="EMBL/GenBank/DDBJ databases">
        <authorList>
            <consortium name="The Broad Institute Genome Sequencing Platform"/>
            <consortium name="Broad Institute Genome Sequencing Center for Infectious Disease"/>
            <person name="Ma L.-J."/>
            <person name="Dead R."/>
            <person name="Young S."/>
            <person name="Zeng Q."/>
            <person name="Koehrsen M."/>
            <person name="Alvarado L."/>
            <person name="Berlin A."/>
            <person name="Chapman S.B."/>
            <person name="Chen Z."/>
            <person name="Freedman E."/>
            <person name="Gellesch M."/>
            <person name="Goldberg J."/>
            <person name="Griggs A."/>
            <person name="Gujja S."/>
            <person name="Heilman E.R."/>
            <person name="Heiman D."/>
            <person name="Hepburn T."/>
            <person name="Howarth C."/>
            <person name="Jen D."/>
            <person name="Larson L."/>
            <person name="Mehta T."/>
            <person name="Neiman D."/>
            <person name="Pearson M."/>
            <person name="Roberts A."/>
            <person name="Saif S."/>
            <person name="Shea T."/>
            <person name="Shenoy N."/>
            <person name="Sisk P."/>
            <person name="Stolte C."/>
            <person name="Sykes S."/>
            <person name="Walk T."/>
            <person name="White J."/>
            <person name="Yandava C."/>
            <person name="Haas B."/>
            <person name="Nusbaum C."/>
            <person name="Birren B."/>
        </authorList>
    </citation>
    <scope>NUCLEOTIDE SEQUENCE</scope>
    <source>
        <strain evidence="8">R3-111a-1</strain>
    </source>
</reference>
<dbReference type="PROSITE" id="PS50850">
    <property type="entry name" value="MFS"/>
    <property type="match status" value="1"/>
</dbReference>
<dbReference type="PROSITE" id="PS00216">
    <property type="entry name" value="SUGAR_TRANSPORT_1"/>
    <property type="match status" value="1"/>
</dbReference>
<feature type="transmembrane region" description="Helical" evidence="6">
    <location>
        <begin position="163"/>
        <end position="184"/>
    </location>
</feature>
<dbReference type="HOGENOM" id="CLU_008455_13_0_1"/>
<evidence type="ECO:0000256" key="2">
    <source>
        <dbReference type="ARBA" id="ARBA00022692"/>
    </source>
</evidence>
<evidence type="ECO:0000256" key="3">
    <source>
        <dbReference type="ARBA" id="ARBA00022989"/>
    </source>
</evidence>
<dbReference type="AlphaFoldDB" id="J3PEF8"/>
<organism evidence="8">
    <name type="scientific">Gaeumannomyces tritici (strain R3-111a-1)</name>
    <name type="common">Wheat and barley take-all root rot fungus</name>
    <name type="synonym">Gaeumannomyces graminis var. tritici</name>
    <dbReference type="NCBI Taxonomy" id="644352"/>
    <lineage>
        <taxon>Eukaryota</taxon>
        <taxon>Fungi</taxon>
        <taxon>Dikarya</taxon>
        <taxon>Ascomycota</taxon>
        <taxon>Pezizomycotina</taxon>
        <taxon>Sordariomycetes</taxon>
        <taxon>Sordariomycetidae</taxon>
        <taxon>Magnaporthales</taxon>
        <taxon>Magnaporthaceae</taxon>
        <taxon>Gaeumannomyces</taxon>
    </lineage>
</organism>
<dbReference type="EMBL" id="GL385401">
    <property type="protein sequence ID" value="EJT70866.1"/>
    <property type="molecule type" value="Genomic_DNA"/>
</dbReference>
<dbReference type="InterPro" id="IPR005829">
    <property type="entry name" value="Sugar_transporter_CS"/>
</dbReference>
<keyword evidence="3 6" id="KW-1133">Transmembrane helix</keyword>
<dbReference type="VEuPathDB" id="FungiDB:GGTG_11889"/>
<reference evidence="8" key="3">
    <citation type="submission" date="2010-09" db="EMBL/GenBank/DDBJ databases">
        <title>Annotation of Gaeumannomyces graminis var. tritici R3-111a-1.</title>
        <authorList>
            <consortium name="The Broad Institute Genome Sequencing Platform"/>
            <person name="Ma L.-J."/>
            <person name="Dead R."/>
            <person name="Young S.K."/>
            <person name="Zeng Q."/>
            <person name="Gargeya S."/>
            <person name="Fitzgerald M."/>
            <person name="Haas B."/>
            <person name="Abouelleil A."/>
            <person name="Alvarado L."/>
            <person name="Arachchi H.M."/>
            <person name="Berlin A."/>
            <person name="Brown A."/>
            <person name="Chapman S.B."/>
            <person name="Chen Z."/>
            <person name="Dunbar C."/>
            <person name="Freedman E."/>
            <person name="Gearin G."/>
            <person name="Gellesch M."/>
            <person name="Goldberg J."/>
            <person name="Griggs A."/>
            <person name="Gujja S."/>
            <person name="Heiman D."/>
            <person name="Howarth C."/>
            <person name="Larson L."/>
            <person name="Lui A."/>
            <person name="MacDonald P.J.P."/>
            <person name="Mehta T."/>
            <person name="Montmayeur A."/>
            <person name="Murphy C."/>
            <person name="Neiman D."/>
            <person name="Pearson M."/>
            <person name="Priest M."/>
            <person name="Roberts A."/>
            <person name="Saif S."/>
            <person name="Shea T."/>
            <person name="Shenoy N."/>
            <person name="Sisk P."/>
            <person name="Stolte C."/>
            <person name="Sykes S."/>
            <person name="Yandava C."/>
            <person name="Wortman J."/>
            <person name="Nusbaum C."/>
            <person name="Birren B."/>
        </authorList>
    </citation>
    <scope>NUCLEOTIDE SEQUENCE</scope>
    <source>
        <strain evidence="8">R3-111a-1</strain>
    </source>
</reference>
<feature type="transmembrane region" description="Helical" evidence="6">
    <location>
        <begin position="429"/>
        <end position="452"/>
    </location>
</feature>
<dbReference type="InterPro" id="IPR011701">
    <property type="entry name" value="MFS"/>
</dbReference>
<feature type="transmembrane region" description="Helical" evidence="6">
    <location>
        <begin position="104"/>
        <end position="125"/>
    </location>
</feature>
<feature type="transmembrane region" description="Helical" evidence="6">
    <location>
        <begin position="64"/>
        <end position="84"/>
    </location>
</feature>
<evidence type="ECO:0000313" key="8">
    <source>
        <dbReference type="EMBL" id="EJT70866.1"/>
    </source>
</evidence>
<feature type="transmembrane region" description="Helical" evidence="6">
    <location>
        <begin position="191"/>
        <end position="214"/>
    </location>
</feature>
<evidence type="ECO:0000256" key="1">
    <source>
        <dbReference type="ARBA" id="ARBA00004141"/>
    </source>
</evidence>
<feature type="transmembrane region" description="Helical" evidence="6">
    <location>
        <begin position="494"/>
        <end position="514"/>
    </location>
</feature>
<dbReference type="PANTHER" id="PTHR23502:SF20">
    <property type="entry name" value="TRANSPORTER, PUTATIVE (AFU_ORTHOLOGUE AFUA_6G13880)-RELATED"/>
    <property type="match status" value="1"/>
</dbReference>
<dbReference type="OrthoDB" id="2585655at2759"/>
<dbReference type="InterPro" id="IPR036259">
    <property type="entry name" value="MFS_trans_sf"/>
</dbReference>
<reference evidence="10" key="1">
    <citation type="submission" date="2010-07" db="EMBL/GenBank/DDBJ databases">
        <title>The genome sequence of Gaeumannomyces graminis var. tritici strain R3-111a-1.</title>
        <authorList>
            <consortium name="The Broad Institute Genome Sequencing Platform"/>
            <person name="Ma L.-J."/>
            <person name="Dead R."/>
            <person name="Young S."/>
            <person name="Zeng Q."/>
            <person name="Koehrsen M."/>
            <person name="Alvarado L."/>
            <person name="Berlin A."/>
            <person name="Chapman S.B."/>
            <person name="Chen Z."/>
            <person name="Freedman E."/>
            <person name="Gellesch M."/>
            <person name="Goldberg J."/>
            <person name="Griggs A."/>
            <person name="Gujja S."/>
            <person name="Heilman E.R."/>
            <person name="Heiman D."/>
            <person name="Hepburn T."/>
            <person name="Howarth C."/>
            <person name="Jen D."/>
            <person name="Larson L."/>
            <person name="Mehta T."/>
            <person name="Neiman D."/>
            <person name="Pearson M."/>
            <person name="Roberts A."/>
            <person name="Saif S."/>
            <person name="Shea T."/>
            <person name="Shenoy N."/>
            <person name="Sisk P."/>
            <person name="Stolte C."/>
            <person name="Sykes S."/>
            <person name="Walk T."/>
            <person name="White J."/>
            <person name="Yandava C."/>
            <person name="Haas B."/>
            <person name="Nusbaum C."/>
            <person name="Birren B."/>
        </authorList>
    </citation>
    <scope>NUCLEOTIDE SEQUENCE [LARGE SCALE GENOMIC DNA]</scope>
    <source>
        <strain evidence="10">R3-111a-1</strain>
    </source>
</reference>
<feature type="transmembrane region" description="Helical" evidence="6">
    <location>
        <begin position="356"/>
        <end position="377"/>
    </location>
</feature>
<evidence type="ECO:0000313" key="10">
    <source>
        <dbReference type="Proteomes" id="UP000006039"/>
    </source>
</evidence>
<dbReference type="eggNOG" id="KOG0255">
    <property type="taxonomic scope" value="Eukaryota"/>
</dbReference>
<evidence type="ECO:0000256" key="6">
    <source>
        <dbReference type="SAM" id="Phobius"/>
    </source>
</evidence>
<dbReference type="EnsemblFungi" id="EJT70866">
    <property type="protein sequence ID" value="EJT70866"/>
    <property type="gene ID" value="GGTG_11889"/>
</dbReference>
<dbReference type="GO" id="GO:0042908">
    <property type="term" value="P:xenobiotic transport"/>
    <property type="evidence" value="ECO:0007669"/>
    <property type="project" value="UniProtKB-ARBA"/>
</dbReference>
<comment type="subcellular location">
    <subcellularLocation>
        <location evidence="1">Membrane</location>
        <topology evidence="1">Multi-pass membrane protein</topology>
    </subcellularLocation>
</comment>
<feature type="region of interest" description="Disordered" evidence="5">
    <location>
        <begin position="1"/>
        <end position="50"/>
    </location>
</feature>
<evidence type="ECO:0000313" key="9">
    <source>
        <dbReference type="EnsemblFungi" id="EJT70866"/>
    </source>
</evidence>
<sequence>MGWGILEPRSGGLPLGTVRLGEDDKDNDFSEGQQGLKKSGNIVLQPQPSDDPNDPLNWSKSMKYLHFFVIAFGAAATNGLATMVTPGIVPMVEKFKTTEADISSWILTAPTFWTSLAGFFVVAGADVWGRRPFYLGGIALLAVFNYMGYLAQDFISFTAARTLAGFAGAPLFQLMTATLADIFYVHERGTLIALSTLALNAGGQIAQIISGFVIDAMGVSASFGFVAIVFSVLFPAAYFALLESAYFTPRISSGFKSAKAAAAGFDLEEDAYPASKEGLELPAKRTYGQNLAVARGRISDMGFWRGVSKPLGMITSPIIAYSALLSTQLLFLLAGVPTLISIVLGAEPYSLSPSAIGLTNLPLFAVALVGGPAMGYVSDALTRYMARTNGGLAEPEFRLISLAFTVPVTAVGLIGLAQAVTEAQPLPWLLVWNSITNLGTVGTTQISITYVVDCYPKQSAQAFITVNGIAALVSFVGTGPVVEALGTLGAKPVLGALAGATIGMAVLAIPMYIWGKRMRSWYSRAAWAQKFLTI</sequence>
<dbReference type="STRING" id="644352.J3PEF8"/>
<dbReference type="InterPro" id="IPR020846">
    <property type="entry name" value="MFS_dom"/>
</dbReference>
<dbReference type="RefSeq" id="XP_009228044.1">
    <property type="nucleotide sequence ID" value="XM_009229780.1"/>
</dbReference>
<evidence type="ECO:0000259" key="7">
    <source>
        <dbReference type="PROSITE" id="PS50850"/>
    </source>
</evidence>
<feature type="transmembrane region" description="Helical" evidence="6">
    <location>
        <begin position="464"/>
        <end position="482"/>
    </location>
</feature>
<dbReference type="SUPFAM" id="SSF103473">
    <property type="entry name" value="MFS general substrate transporter"/>
    <property type="match status" value="1"/>
</dbReference>
<dbReference type="GO" id="GO:0140115">
    <property type="term" value="P:export across plasma membrane"/>
    <property type="evidence" value="ECO:0007669"/>
    <property type="project" value="UniProtKB-ARBA"/>
</dbReference>
<feature type="transmembrane region" description="Helical" evidence="6">
    <location>
        <begin position="132"/>
        <end position="151"/>
    </location>
</feature>
<accession>J3PEF8</accession>
<dbReference type="PANTHER" id="PTHR23502">
    <property type="entry name" value="MAJOR FACILITATOR SUPERFAMILY"/>
    <property type="match status" value="1"/>
</dbReference>
<keyword evidence="2 6" id="KW-0812">Transmembrane</keyword>